<evidence type="ECO:0000256" key="6">
    <source>
        <dbReference type="ARBA" id="ARBA00023136"/>
    </source>
</evidence>
<dbReference type="GO" id="GO:0005886">
    <property type="term" value="C:plasma membrane"/>
    <property type="evidence" value="ECO:0007669"/>
    <property type="project" value="UniProtKB-SubCell"/>
</dbReference>
<dbReference type="Pfam" id="PF13440">
    <property type="entry name" value="Polysacc_synt_3"/>
    <property type="match status" value="1"/>
</dbReference>
<keyword evidence="4 7" id="KW-0812">Transmembrane</keyword>
<feature type="transmembrane region" description="Helical" evidence="7">
    <location>
        <begin position="118"/>
        <end position="138"/>
    </location>
</feature>
<feature type="transmembrane region" description="Helical" evidence="7">
    <location>
        <begin position="175"/>
        <end position="196"/>
    </location>
</feature>
<gene>
    <name evidence="8" type="ORF">UR52_C0001G0119</name>
</gene>
<evidence type="ECO:0000256" key="3">
    <source>
        <dbReference type="ARBA" id="ARBA00022475"/>
    </source>
</evidence>
<reference evidence="8 9" key="1">
    <citation type="journal article" date="2015" name="Nature">
        <title>rRNA introns, odd ribosomes, and small enigmatic genomes across a large radiation of phyla.</title>
        <authorList>
            <person name="Brown C.T."/>
            <person name="Hug L.A."/>
            <person name="Thomas B.C."/>
            <person name="Sharon I."/>
            <person name="Castelle C.J."/>
            <person name="Singh A."/>
            <person name="Wilkins M.J."/>
            <person name="Williams K.H."/>
            <person name="Banfield J.F."/>
        </authorList>
    </citation>
    <scope>NUCLEOTIDE SEQUENCE [LARGE SCALE GENOMIC DNA]</scope>
</reference>
<evidence type="ECO:0000256" key="1">
    <source>
        <dbReference type="ARBA" id="ARBA00004651"/>
    </source>
</evidence>
<keyword evidence="5 7" id="KW-1133">Transmembrane helix</keyword>
<dbReference type="EMBL" id="LBPN01000001">
    <property type="protein sequence ID" value="KKP60039.1"/>
    <property type="molecule type" value="Genomic_DNA"/>
</dbReference>
<sequence>FSAIGYIGWAKKWAEIALRLIMDNIIKVTFPAYSRLQVKPELLTKAIHKSLVFLSLLSFPIAVGMMFMIHPIIEVIPRYIKWEPAILSFYLFTISSILATLSSPLINALNALGKVKYTFIMMLIWTVLTWALVPFMVFKFGFNGVAMASVIIGLTSFMPLMFIRKIIPIIFISQIIKPLMATIGMVVVLFLVRMITKSSLERIILGSLMGFATYIFLIYLMMEQEIKPYILLLFHPKIENKI</sequence>
<evidence type="ECO:0000256" key="7">
    <source>
        <dbReference type="SAM" id="Phobius"/>
    </source>
</evidence>
<feature type="non-terminal residue" evidence="8">
    <location>
        <position position="1"/>
    </location>
</feature>
<comment type="similarity">
    <text evidence="2">Belongs to the polysaccharide synthase family.</text>
</comment>
<feature type="transmembrane region" description="Helical" evidence="7">
    <location>
        <begin position="51"/>
        <end position="73"/>
    </location>
</feature>
<evidence type="ECO:0000256" key="2">
    <source>
        <dbReference type="ARBA" id="ARBA00007430"/>
    </source>
</evidence>
<accession>A0A0G0ASZ4</accession>
<feature type="transmembrane region" description="Helical" evidence="7">
    <location>
        <begin position="144"/>
        <end position="163"/>
    </location>
</feature>
<dbReference type="InterPro" id="IPR050833">
    <property type="entry name" value="Poly_Biosynth_Transport"/>
</dbReference>
<dbReference type="STRING" id="1618434.UR52_C0001G0119"/>
<keyword evidence="3" id="KW-1003">Cell membrane</keyword>
<feature type="transmembrane region" description="Helical" evidence="7">
    <location>
        <begin position="85"/>
        <end position="106"/>
    </location>
</feature>
<feature type="transmembrane region" description="Helical" evidence="7">
    <location>
        <begin position="202"/>
        <end position="222"/>
    </location>
</feature>
<protein>
    <submittedName>
        <fullName evidence="8">Undecaprenyl-diphospho-oligosaccharide flippase</fullName>
    </submittedName>
</protein>
<dbReference type="PANTHER" id="PTHR30250">
    <property type="entry name" value="PST FAMILY PREDICTED COLANIC ACID TRANSPORTER"/>
    <property type="match status" value="1"/>
</dbReference>
<dbReference type="PANTHER" id="PTHR30250:SF10">
    <property type="entry name" value="LIPOPOLYSACCHARIDE BIOSYNTHESIS PROTEIN WZXC"/>
    <property type="match status" value="1"/>
</dbReference>
<dbReference type="Proteomes" id="UP000034176">
    <property type="component" value="Unassembled WGS sequence"/>
</dbReference>
<keyword evidence="6 7" id="KW-0472">Membrane</keyword>
<evidence type="ECO:0000256" key="5">
    <source>
        <dbReference type="ARBA" id="ARBA00022989"/>
    </source>
</evidence>
<proteinExistence type="inferred from homology"/>
<dbReference type="AlphaFoldDB" id="A0A0G0ASZ4"/>
<comment type="caution">
    <text evidence="8">The sequence shown here is derived from an EMBL/GenBank/DDBJ whole genome shotgun (WGS) entry which is preliminary data.</text>
</comment>
<organism evidence="8 9">
    <name type="scientific">Candidatus Gottesmanbacteria bacterium GW2011_GWA1_34_13</name>
    <dbReference type="NCBI Taxonomy" id="1618434"/>
    <lineage>
        <taxon>Bacteria</taxon>
        <taxon>Candidatus Gottesmaniibacteriota</taxon>
    </lineage>
</organism>
<comment type="subcellular location">
    <subcellularLocation>
        <location evidence="1">Cell membrane</location>
        <topology evidence="1">Multi-pass membrane protein</topology>
    </subcellularLocation>
</comment>
<evidence type="ECO:0000313" key="9">
    <source>
        <dbReference type="Proteomes" id="UP000034176"/>
    </source>
</evidence>
<name>A0A0G0ASZ4_9BACT</name>
<evidence type="ECO:0000313" key="8">
    <source>
        <dbReference type="EMBL" id="KKP60039.1"/>
    </source>
</evidence>
<evidence type="ECO:0000256" key="4">
    <source>
        <dbReference type="ARBA" id="ARBA00022692"/>
    </source>
</evidence>